<sequence>MASVALPAISSAIFGVPVQLCAMEYARAVKRFSKDFPAANLREVHFVDITAQTIKVIQEAFHRMITEGKDDINDRLMFRRL</sequence>
<dbReference type="EMBL" id="CP111015">
    <property type="protein sequence ID" value="WAR01975.1"/>
    <property type="molecule type" value="Genomic_DNA"/>
</dbReference>
<accession>A0ABY7DZ80</accession>
<evidence type="ECO:0000313" key="1">
    <source>
        <dbReference type="EMBL" id="WAR01975.1"/>
    </source>
</evidence>
<organism evidence="1 2">
    <name type="scientific">Mya arenaria</name>
    <name type="common">Soft-shell clam</name>
    <dbReference type="NCBI Taxonomy" id="6604"/>
    <lineage>
        <taxon>Eukaryota</taxon>
        <taxon>Metazoa</taxon>
        <taxon>Spiralia</taxon>
        <taxon>Lophotrochozoa</taxon>
        <taxon>Mollusca</taxon>
        <taxon>Bivalvia</taxon>
        <taxon>Autobranchia</taxon>
        <taxon>Heteroconchia</taxon>
        <taxon>Euheterodonta</taxon>
        <taxon>Imparidentia</taxon>
        <taxon>Neoheterodontei</taxon>
        <taxon>Myida</taxon>
        <taxon>Myoidea</taxon>
        <taxon>Myidae</taxon>
        <taxon>Mya</taxon>
    </lineage>
</organism>
<dbReference type="Proteomes" id="UP001164746">
    <property type="component" value="Chromosome 4"/>
</dbReference>
<dbReference type="InterPro" id="IPR043472">
    <property type="entry name" value="Macro_dom-like"/>
</dbReference>
<dbReference type="Gene3D" id="3.40.220.10">
    <property type="entry name" value="Leucine Aminopeptidase, subunit E, domain 1"/>
    <property type="match status" value="1"/>
</dbReference>
<proteinExistence type="predicted"/>
<dbReference type="SUPFAM" id="SSF52949">
    <property type="entry name" value="Macro domain-like"/>
    <property type="match status" value="1"/>
</dbReference>
<name>A0ABY7DZ80_MYAAR</name>
<reference evidence="1" key="1">
    <citation type="submission" date="2022-11" db="EMBL/GenBank/DDBJ databases">
        <title>Centuries of genome instability and evolution in soft-shell clam transmissible cancer (bioRxiv).</title>
        <authorList>
            <person name="Hart S.F.M."/>
            <person name="Yonemitsu M.A."/>
            <person name="Giersch R.M."/>
            <person name="Beal B.F."/>
            <person name="Arriagada G."/>
            <person name="Davis B.W."/>
            <person name="Ostrander E.A."/>
            <person name="Goff S.P."/>
            <person name="Metzger M.J."/>
        </authorList>
    </citation>
    <scope>NUCLEOTIDE SEQUENCE</scope>
    <source>
        <strain evidence="1">MELC-2E11</strain>
        <tissue evidence="1">Siphon/mantle</tissue>
    </source>
</reference>
<gene>
    <name evidence="1" type="ORF">MAR_008533</name>
</gene>
<evidence type="ECO:0000313" key="2">
    <source>
        <dbReference type="Proteomes" id="UP001164746"/>
    </source>
</evidence>
<keyword evidence="2" id="KW-1185">Reference proteome</keyword>
<protein>
    <submittedName>
        <fullName evidence="1">Uncharacterized protein</fullName>
    </submittedName>
</protein>